<dbReference type="Pfam" id="PF11802">
    <property type="entry name" value="CENP-K"/>
    <property type="match status" value="1"/>
</dbReference>
<dbReference type="Ensembl" id="ENSJJAT00000022418.1">
    <property type="protein sequence ID" value="ENSJJAP00000015910.1"/>
    <property type="gene ID" value="ENSJJAG00000017929.1"/>
</dbReference>
<evidence type="ECO:0000256" key="4">
    <source>
        <dbReference type="ARBA" id="ARBA00022454"/>
    </source>
</evidence>
<evidence type="ECO:0000313" key="9">
    <source>
        <dbReference type="Ensembl" id="ENSJJAP00000015910.1"/>
    </source>
</evidence>
<feature type="coiled-coil region" evidence="8">
    <location>
        <begin position="60"/>
        <end position="115"/>
    </location>
</feature>
<keyword evidence="5 8" id="KW-0175">Coiled coil</keyword>
<evidence type="ECO:0000256" key="3">
    <source>
        <dbReference type="ARBA" id="ARBA00005795"/>
    </source>
</evidence>
<sequence length="235" mass="27474">AWKCQNKLSLFGTETLTNSNAQLSLLIMQVKCLTAELGQWHKKTLEITPLTEDVLITLGKEEFQKLRQDLEMVLTTLQSKNEKLKEDLEREQQWLNEQEQIMESLNLLHGELKNQVGTCSESRILNELKTKIISIKKFKEKILITLGKFLEDHFPLPHGNIKKKRKNIQESTAQLITLNEILEILINRMFDVPHDPYVKINDCFWPPYIELILRNGIALRHPEDPTQIRLEAFHQ</sequence>
<dbReference type="GO" id="GO:0000070">
    <property type="term" value="P:mitotic sister chromatid segregation"/>
    <property type="evidence" value="ECO:0007669"/>
    <property type="project" value="TreeGrafter"/>
</dbReference>
<dbReference type="GO" id="GO:0000939">
    <property type="term" value="C:inner kinetochore"/>
    <property type="evidence" value="ECO:0007669"/>
    <property type="project" value="Ensembl"/>
</dbReference>
<proteinExistence type="inferred from homology"/>
<keyword evidence="6" id="KW-0539">Nucleus</keyword>
<dbReference type="GO" id="GO:0051382">
    <property type="term" value="P:kinetochore assembly"/>
    <property type="evidence" value="ECO:0007669"/>
    <property type="project" value="InterPro"/>
</dbReference>
<dbReference type="PANTHER" id="PTHR14401">
    <property type="entry name" value="CENTROMERE PROTEIN K"/>
    <property type="match status" value="1"/>
</dbReference>
<dbReference type="PANTHER" id="PTHR14401:SF6">
    <property type="entry name" value="CENTROMERE PROTEIN K"/>
    <property type="match status" value="1"/>
</dbReference>
<evidence type="ECO:0000256" key="1">
    <source>
        <dbReference type="ARBA" id="ARBA00004123"/>
    </source>
</evidence>
<protein>
    <submittedName>
        <fullName evidence="9">Centromere protein K</fullName>
    </submittedName>
</protein>
<keyword evidence="10" id="KW-1185">Reference proteome</keyword>
<comment type="similarity">
    <text evidence="3">Belongs to the CENP-K/MCM22 family.</text>
</comment>
<dbReference type="GeneTree" id="ENSGT00390000006243"/>
<evidence type="ECO:0000313" key="10">
    <source>
        <dbReference type="Proteomes" id="UP000694385"/>
    </source>
</evidence>
<evidence type="ECO:0000256" key="7">
    <source>
        <dbReference type="ARBA" id="ARBA00023328"/>
    </source>
</evidence>
<dbReference type="InterPro" id="IPR020993">
    <property type="entry name" value="Centromere_CenpK"/>
</dbReference>
<keyword evidence="4" id="KW-0158">Chromosome</keyword>
<evidence type="ECO:0000256" key="6">
    <source>
        <dbReference type="ARBA" id="ARBA00023242"/>
    </source>
</evidence>
<keyword evidence="7" id="KW-0137">Centromere</keyword>
<dbReference type="GO" id="GO:0005634">
    <property type="term" value="C:nucleus"/>
    <property type="evidence" value="ECO:0007669"/>
    <property type="project" value="UniProtKB-SubCell"/>
</dbReference>
<reference evidence="9" key="2">
    <citation type="submission" date="2025-09" db="UniProtKB">
        <authorList>
            <consortium name="Ensembl"/>
        </authorList>
    </citation>
    <scope>IDENTIFICATION</scope>
</reference>
<dbReference type="AlphaFoldDB" id="A0A8C5P1F1"/>
<gene>
    <name evidence="9" type="primary">Cenpk</name>
</gene>
<dbReference type="Proteomes" id="UP000694385">
    <property type="component" value="Unassembled WGS sequence"/>
</dbReference>
<evidence type="ECO:0000256" key="5">
    <source>
        <dbReference type="ARBA" id="ARBA00023054"/>
    </source>
</evidence>
<name>A0A8C5P1F1_JACJA</name>
<comment type="subcellular location">
    <subcellularLocation>
        <location evidence="2">Chromosome</location>
        <location evidence="2">Centromere</location>
    </subcellularLocation>
    <subcellularLocation>
        <location evidence="1">Nucleus</location>
    </subcellularLocation>
</comment>
<organism evidence="9 10">
    <name type="scientific">Jaculus jaculus</name>
    <name type="common">Lesser Egyptian jerboa</name>
    <dbReference type="NCBI Taxonomy" id="51337"/>
    <lineage>
        <taxon>Eukaryota</taxon>
        <taxon>Metazoa</taxon>
        <taxon>Chordata</taxon>
        <taxon>Craniata</taxon>
        <taxon>Vertebrata</taxon>
        <taxon>Euteleostomi</taxon>
        <taxon>Mammalia</taxon>
        <taxon>Eutheria</taxon>
        <taxon>Euarchontoglires</taxon>
        <taxon>Glires</taxon>
        <taxon>Rodentia</taxon>
        <taxon>Myomorpha</taxon>
        <taxon>Dipodoidea</taxon>
        <taxon>Dipodidae</taxon>
        <taxon>Dipodinae</taxon>
        <taxon>Jaculus</taxon>
    </lineage>
</organism>
<evidence type="ECO:0000256" key="2">
    <source>
        <dbReference type="ARBA" id="ARBA00004584"/>
    </source>
</evidence>
<dbReference type="OMA" id="QNEIILC"/>
<accession>A0A8C5P1F1</accession>
<evidence type="ECO:0000256" key="8">
    <source>
        <dbReference type="SAM" id="Coils"/>
    </source>
</evidence>
<reference evidence="9" key="1">
    <citation type="submission" date="2025-08" db="UniProtKB">
        <authorList>
            <consortium name="Ensembl"/>
        </authorList>
    </citation>
    <scope>IDENTIFICATION</scope>
</reference>